<gene>
    <name evidence="1" type="ORF">H8D96_20870</name>
</gene>
<evidence type="ECO:0000313" key="2">
    <source>
        <dbReference type="Proteomes" id="UP000605201"/>
    </source>
</evidence>
<accession>A0A8J6NVY3</accession>
<evidence type="ECO:0000313" key="1">
    <source>
        <dbReference type="EMBL" id="MBC8434369.1"/>
    </source>
</evidence>
<sequence>MENNNPKEAEALCKECGHGFKAYMDRVLAAGQGPRNSKDVECPVCGCGDCKIGQ</sequence>
<comment type="caution">
    <text evidence="1">The sequence shown here is derived from an EMBL/GenBank/DDBJ whole genome shotgun (WGS) entry which is preliminary data.</text>
</comment>
<dbReference type="EMBL" id="JACNIG010000424">
    <property type="protein sequence ID" value="MBC8434369.1"/>
    <property type="molecule type" value="Genomic_DNA"/>
</dbReference>
<protein>
    <submittedName>
        <fullName evidence="1">Uncharacterized protein</fullName>
    </submittedName>
</protein>
<proteinExistence type="predicted"/>
<name>A0A8J6NVY3_9BACT</name>
<reference evidence="1 2" key="1">
    <citation type="submission" date="2020-08" db="EMBL/GenBank/DDBJ databases">
        <title>Bridging the membrane lipid divide: bacteria of the FCB group superphylum have the potential to synthesize archaeal ether lipids.</title>
        <authorList>
            <person name="Villanueva L."/>
            <person name="Von Meijenfeldt F.A.B."/>
            <person name="Westbye A.B."/>
            <person name="Yadav S."/>
            <person name="Hopmans E.C."/>
            <person name="Dutilh B.E."/>
            <person name="Sinninghe Damste J.S."/>
        </authorList>
    </citation>
    <scope>NUCLEOTIDE SEQUENCE [LARGE SCALE GENOMIC DNA]</scope>
    <source>
        <strain evidence="1">NIOZ-UU17</strain>
    </source>
</reference>
<organism evidence="1 2">
    <name type="scientific">Candidatus Desulfatibia vada</name>
    <dbReference type="NCBI Taxonomy" id="2841696"/>
    <lineage>
        <taxon>Bacteria</taxon>
        <taxon>Pseudomonadati</taxon>
        <taxon>Thermodesulfobacteriota</taxon>
        <taxon>Desulfobacteria</taxon>
        <taxon>Desulfobacterales</taxon>
        <taxon>Desulfobacterales incertae sedis</taxon>
        <taxon>Candidatus Desulfatibia</taxon>
    </lineage>
</organism>
<dbReference type="AlphaFoldDB" id="A0A8J6NVY3"/>
<dbReference type="Proteomes" id="UP000605201">
    <property type="component" value="Unassembled WGS sequence"/>
</dbReference>